<dbReference type="Proteomes" id="UP001057402">
    <property type="component" value="Chromosome 5"/>
</dbReference>
<evidence type="ECO:0000313" key="2">
    <source>
        <dbReference type="Proteomes" id="UP001057402"/>
    </source>
</evidence>
<organism evidence="1 2">
    <name type="scientific">Melastoma candidum</name>
    <dbReference type="NCBI Taxonomy" id="119954"/>
    <lineage>
        <taxon>Eukaryota</taxon>
        <taxon>Viridiplantae</taxon>
        <taxon>Streptophyta</taxon>
        <taxon>Embryophyta</taxon>
        <taxon>Tracheophyta</taxon>
        <taxon>Spermatophyta</taxon>
        <taxon>Magnoliopsida</taxon>
        <taxon>eudicotyledons</taxon>
        <taxon>Gunneridae</taxon>
        <taxon>Pentapetalae</taxon>
        <taxon>rosids</taxon>
        <taxon>malvids</taxon>
        <taxon>Myrtales</taxon>
        <taxon>Melastomataceae</taxon>
        <taxon>Melastomatoideae</taxon>
        <taxon>Melastomateae</taxon>
        <taxon>Melastoma</taxon>
    </lineage>
</organism>
<proteinExistence type="predicted"/>
<evidence type="ECO:0000313" key="1">
    <source>
        <dbReference type="EMBL" id="KAI4368858.1"/>
    </source>
</evidence>
<comment type="caution">
    <text evidence="1">The sequence shown here is derived from an EMBL/GenBank/DDBJ whole genome shotgun (WGS) entry which is preliminary data.</text>
</comment>
<reference evidence="2" key="1">
    <citation type="journal article" date="2023" name="Front. Plant Sci.">
        <title>Chromosomal-level genome assembly of Melastoma candidum provides insights into trichome evolution.</title>
        <authorList>
            <person name="Zhong Y."/>
            <person name="Wu W."/>
            <person name="Sun C."/>
            <person name="Zou P."/>
            <person name="Liu Y."/>
            <person name="Dai S."/>
            <person name="Zhou R."/>
        </authorList>
    </citation>
    <scope>NUCLEOTIDE SEQUENCE [LARGE SCALE GENOMIC DNA]</scope>
</reference>
<protein>
    <submittedName>
        <fullName evidence="1">Uncharacterized protein</fullName>
    </submittedName>
</protein>
<sequence>MWTISPHKIFPSHRHGDCPPEDGTVADWTYAISMGDSLWGICVRRDQYHLIAKGFRLSAESRFGTPFFKFLAMLLGVAVISVAMIWN</sequence>
<dbReference type="EMBL" id="CM042884">
    <property type="protein sequence ID" value="KAI4368858.1"/>
    <property type="molecule type" value="Genomic_DNA"/>
</dbReference>
<name>A0ACB9QRJ8_9MYRT</name>
<accession>A0ACB9QRJ8</accession>
<keyword evidence="2" id="KW-1185">Reference proteome</keyword>
<gene>
    <name evidence="1" type="ORF">MLD38_017366</name>
</gene>